<evidence type="ECO:0000256" key="1">
    <source>
        <dbReference type="ARBA" id="ARBA00022691"/>
    </source>
</evidence>
<dbReference type="SMART" id="SM00729">
    <property type="entry name" value="Elp3"/>
    <property type="match status" value="1"/>
</dbReference>
<dbReference type="SFLD" id="SFLDS00029">
    <property type="entry name" value="Radical_SAM"/>
    <property type="match status" value="1"/>
</dbReference>
<dbReference type="EMBL" id="FWXI01000028">
    <property type="protein sequence ID" value="SMD12066.1"/>
    <property type="molecule type" value="Genomic_DNA"/>
</dbReference>
<name>A0A1W2ES88_9FIRM</name>
<dbReference type="SUPFAM" id="SSF102114">
    <property type="entry name" value="Radical SAM enzymes"/>
    <property type="match status" value="1"/>
</dbReference>
<reference evidence="6 7" key="1">
    <citation type="submission" date="2017-04" db="EMBL/GenBank/DDBJ databases">
        <authorList>
            <person name="Afonso C.L."/>
            <person name="Miller P.J."/>
            <person name="Scott M.A."/>
            <person name="Spackman E."/>
            <person name="Goraichik I."/>
            <person name="Dimitrov K.M."/>
            <person name="Suarez D.L."/>
            <person name="Swayne D.E."/>
        </authorList>
    </citation>
    <scope>NUCLEOTIDE SEQUENCE [LARGE SCALE GENOMIC DNA]</scope>
    <source>
        <strain evidence="6 7">DSM 5090</strain>
    </source>
</reference>
<dbReference type="InterPro" id="IPR058240">
    <property type="entry name" value="rSAM_sf"/>
</dbReference>
<dbReference type="InterPro" id="IPR007197">
    <property type="entry name" value="rSAM"/>
</dbReference>
<dbReference type="AlphaFoldDB" id="A0A1W2ES88"/>
<keyword evidence="7" id="KW-1185">Reference proteome</keyword>
<dbReference type="InterPro" id="IPR013785">
    <property type="entry name" value="Aldolase_TIM"/>
</dbReference>
<dbReference type="InterPro" id="IPR006638">
    <property type="entry name" value="Elp3/MiaA/NifB-like_rSAM"/>
</dbReference>
<dbReference type="Proteomes" id="UP000192738">
    <property type="component" value="Unassembled WGS sequence"/>
</dbReference>
<dbReference type="GO" id="GO:0046872">
    <property type="term" value="F:metal ion binding"/>
    <property type="evidence" value="ECO:0007669"/>
    <property type="project" value="UniProtKB-KW"/>
</dbReference>
<evidence type="ECO:0000313" key="6">
    <source>
        <dbReference type="EMBL" id="SMD12066.1"/>
    </source>
</evidence>
<feature type="domain" description="Radical SAM core" evidence="5">
    <location>
        <begin position="35"/>
        <end position="277"/>
    </location>
</feature>
<proteinExistence type="predicted"/>
<keyword evidence="2" id="KW-0479">Metal-binding</keyword>
<dbReference type="PROSITE" id="PS51918">
    <property type="entry name" value="RADICAL_SAM"/>
    <property type="match status" value="1"/>
</dbReference>
<evidence type="ECO:0000256" key="4">
    <source>
        <dbReference type="ARBA" id="ARBA00023014"/>
    </source>
</evidence>
<dbReference type="RefSeq" id="WP_084578106.1">
    <property type="nucleotide sequence ID" value="NZ_CP155572.1"/>
</dbReference>
<dbReference type="Gene3D" id="3.20.20.70">
    <property type="entry name" value="Aldolase class I"/>
    <property type="match status" value="1"/>
</dbReference>
<organism evidence="6 7">
    <name type="scientific">Sporomusa malonica</name>
    <dbReference type="NCBI Taxonomy" id="112901"/>
    <lineage>
        <taxon>Bacteria</taxon>
        <taxon>Bacillati</taxon>
        <taxon>Bacillota</taxon>
        <taxon>Negativicutes</taxon>
        <taxon>Selenomonadales</taxon>
        <taxon>Sporomusaceae</taxon>
        <taxon>Sporomusa</taxon>
    </lineage>
</organism>
<dbReference type="GO" id="GO:0051536">
    <property type="term" value="F:iron-sulfur cluster binding"/>
    <property type="evidence" value="ECO:0007669"/>
    <property type="project" value="UniProtKB-KW"/>
</dbReference>
<keyword evidence="4" id="KW-0411">Iron-sulfur</keyword>
<keyword evidence="1" id="KW-0949">S-adenosyl-L-methionine</keyword>
<dbReference type="STRING" id="112901.SAMN04488500_12812"/>
<evidence type="ECO:0000259" key="5">
    <source>
        <dbReference type="PROSITE" id="PS51918"/>
    </source>
</evidence>
<dbReference type="OrthoDB" id="5495221at2"/>
<evidence type="ECO:0000256" key="2">
    <source>
        <dbReference type="ARBA" id="ARBA00022723"/>
    </source>
</evidence>
<dbReference type="SFLD" id="SFLDG01098">
    <property type="entry name" value="Uncharacterised_Radical_SAM_Su"/>
    <property type="match status" value="1"/>
</dbReference>
<dbReference type="CDD" id="cd01335">
    <property type="entry name" value="Radical_SAM"/>
    <property type="match status" value="1"/>
</dbReference>
<protein>
    <submittedName>
        <fullName evidence="6">Biotin synthase</fullName>
    </submittedName>
</protein>
<keyword evidence="3" id="KW-0408">Iron</keyword>
<evidence type="ECO:0000313" key="7">
    <source>
        <dbReference type="Proteomes" id="UP000192738"/>
    </source>
</evidence>
<evidence type="ECO:0000256" key="3">
    <source>
        <dbReference type="ARBA" id="ARBA00023004"/>
    </source>
</evidence>
<gene>
    <name evidence="6" type="ORF">SAMN04488500_12812</name>
</gene>
<accession>A0A1W2ES88</accession>
<sequence>MDNIGRLESPDYVQTSLAGAMALGLEPGSFYRNAYPGSLNLLMTYQEGCRANCSYCGLARERHAAPDENTFIRVKWPAYKLSNIIEILMRPPQAAAAKVQRLGRICISMITHPEAADDCIEIVKRLSDATPLPISVLASPTMLQDASAFFRDIKSAGADRVGIAVDAATPELFSATRGQAVGGPHRWETYWESIEQAVKVFAKDYVSVHLIVGLGETEQAMVQTIQKANKYGAQAHLFSFCPEPGSLLSNHKPPSLGQYRRIQVAAYLLNRNQITADELCFDAHGKIISFGKQLDALLGDDLAAGQPFMTSGCPNREGCVACNRPYGNERPGPVLRNYPFQPGDSDIQTIKGQIWDD</sequence>
<dbReference type="GO" id="GO:0003824">
    <property type="term" value="F:catalytic activity"/>
    <property type="evidence" value="ECO:0007669"/>
    <property type="project" value="InterPro"/>
</dbReference>
<dbReference type="Pfam" id="PF04055">
    <property type="entry name" value="Radical_SAM"/>
    <property type="match status" value="1"/>
</dbReference>